<proteinExistence type="predicted"/>
<feature type="compositionally biased region" description="Basic residues" evidence="2">
    <location>
        <begin position="72"/>
        <end position="86"/>
    </location>
</feature>
<sequence>MNSPIIISSYTDDGPEEGEILSDDFEEISDDSISFPPNNYGKCFSHSENLPELSLSSVSEYEDSILRNKCSKRRKNFKERSRKKPKQLNSDSSDSESFMVSSQLKFQLKAAVHRNGEETQKNPLMTRLLAMEKGSSGPESDVIGNKTPIVLNLDDPIASLAKPESSSDNSELFGSTYEDQDTELRQLRIEALKTAVNNKFAKRKKKKIESNNLINEMNKENTNNNLESENKTDNNQINSESNNHESDKNSLDEDEDVLRALLLASMSKKITNSQDDDPKLPVSSSKETKTLKTVKSSNKVLTIPQVKPLIICVNSDSDSDSECTGSPEKIPIKENNIDIKTVINNNNNSNKGANIETSIDKFLKEQRAKVEKEVETTNGTILKGVIKKPIVKTSVTNKSMILKKQELEKSALKFLPANKREEYQKLQNLLKLRKAQIKRNNAGEKKLSKITQVVSVQSKNIKDVVTRSESVQTKSTQTTKSYMQLSAKSEARLKEFRHHEYVAAKREQEKRKETIVLRNILKKLQSNDSGRLQIQEKYRNLRPLVRKLNSVSKQQKQWDSEIEQLVERLREARKKQGVLHQEMLQSVKELSDEKKKIDLRFDVFLKIVFEFKMPFQFK</sequence>
<comment type="caution">
    <text evidence="3">The sequence shown here is derived from an EMBL/GenBank/DDBJ whole genome shotgun (WGS) entry which is preliminary data.</text>
</comment>
<keyword evidence="1" id="KW-0175">Coiled coil</keyword>
<evidence type="ECO:0000256" key="2">
    <source>
        <dbReference type="SAM" id="MobiDB-lite"/>
    </source>
</evidence>
<feature type="compositionally biased region" description="Basic and acidic residues" evidence="2">
    <location>
        <begin position="242"/>
        <end position="251"/>
    </location>
</feature>
<evidence type="ECO:0000313" key="4">
    <source>
        <dbReference type="Proteomes" id="UP001566132"/>
    </source>
</evidence>
<feature type="region of interest" description="Disordered" evidence="2">
    <location>
        <begin position="211"/>
        <end position="252"/>
    </location>
</feature>
<feature type="coiled-coil region" evidence="1">
    <location>
        <begin position="548"/>
        <end position="582"/>
    </location>
</feature>
<evidence type="ECO:0000256" key="1">
    <source>
        <dbReference type="SAM" id="Coils"/>
    </source>
</evidence>
<dbReference type="AlphaFoldDB" id="A0ABD1F539"/>
<feature type="compositionally biased region" description="Low complexity" evidence="2">
    <location>
        <begin position="211"/>
        <end position="227"/>
    </location>
</feature>
<dbReference type="Proteomes" id="UP001566132">
    <property type="component" value="Unassembled WGS sequence"/>
</dbReference>
<feature type="region of interest" description="Disordered" evidence="2">
    <location>
        <begin position="72"/>
        <end position="96"/>
    </location>
</feature>
<feature type="region of interest" description="Disordered" evidence="2">
    <location>
        <begin position="269"/>
        <end position="288"/>
    </location>
</feature>
<name>A0ABD1F539_HYPHA</name>
<reference evidence="3 4" key="1">
    <citation type="submission" date="2024-05" db="EMBL/GenBank/DDBJ databases">
        <title>Genetic variation in Jamaican populations of the coffee berry borer (Hypothenemus hampei).</title>
        <authorList>
            <person name="Errbii M."/>
            <person name="Myrie A."/>
        </authorList>
    </citation>
    <scope>NUCLEOTIDE SEQUENCE [LARGE SCALE GENOMIC DNA]</scope>
    <source>
        <strain evidence="3">JA-Hopewell-2020-01-JO</strain>
        <tissue evidence="3">Whole body</tissue>
    </source>
</reference>
<accession>A0ABD1F539</accession>
<evidence type="ECO:0000313" key="3">
    <source>
        <dbReference type="EMBL" id="KAL1509045.1"/>
    </source>
</evidence>
<organism evidence="3 4">
    <name type="scientific">Hypothenemus hampei</name>
    <name type="common">Coffee berry borer</name>
    <dbReference type="NCBI Taxonomy" id="57062"/>
    <lineage>
        <taxon>Eukaryota</taxon>
        <taxon>Metazoa</taxon>
        <taxon>Ecdysozoa</taxon>
        <taxon>Arthropoda</taxon>
        <taxon>Hexapoda</taxon>
        <taxon>Insecta</taxon>
        <taxon>Pterygota</taxon>
        <taxon>Neoptera</taxon>
        <taxon>Endopterygota</taxon>
        <taxon>Coleoptera</taxon>
        <taxon>Polyphaga</taxon>
        <taxon>Cucujiformia</taxon>
        <taxon>Curculionidae</taxon>
        <taxon>Scolytinae</taxon>
        <taxon>Hypothenemus</taxon>
    </lineage>
</organism>
<protein>
    <submittedName>
        <fullName evidence="3">Uncharacterized protein</fullName>
    </submittedName>
</protein>
<gene>
    <name evidence="3" type="ORF">ABEB36_003846</name>
</gene>
<keyword evidence="4" id="KW-1185">Reference proteome</keyword>
<dbReference type="EMBL" id="JBDJPC010000003">
    <property type="protein sequence ID" value="KAL1509045.1"/>
    <property type="molecule type" value="Genomic_DNA"/>
</dbReference>